<protein>
    <submittedName>
        <fullName evidence="2">A-kinase anchor protein 13</fullName>
    </submittedName>
</protein>
<reference evidence="2 3" key="1">
    <citation type="submission" date="2013-11" db="EMBL/GenBank/DDBJ databases">
        <title>Genome sequencing of Stegodyphus mimosarum.</title>
        <authorList>
            <person name="Bechsgaard J."/>
        </authorList>
    </citation>
    <scope>NUCLEOTIDE SEQUENCE [LARGE SCALE GENOMIC DNA]</scope>
</reference>
<dbReference type="EMBL" id="KK112265">
    <property type="protein sequence ID" value="KFM57222.1"/>
    <property type="molecule type" value="Genomic_DNA"/>
</dbReference>
<dbReference type="AlphaFoldDB" id="A0A087SWI3"/>
<evidence type="ECO:0000256" key="1">
    <source>
        <dbReference type="SAM" id="MobiDB-lite"/>
    </source>
</evidence>
<gene>
    <name evidence="2" type="ORF">X975_11819</name>
</gene>
<dbReference type="STRING" id="407821.A0A087SWI3"/>
<proteinExistence type="predicted"/>
<sequence>MAMFLLGCVDNPDHLKDLANCGERFHLAPHEQANLDERLTAAFKTFHLPECWNMMGTDLRGADSAERLLHFSARLGLSQLSTHFLTLPGSQVALSSPNHERLLPEDLALKNGFQDLAKQLQYYRKQETVFQPYKSVLEPTETSHPLVISTDIKQCSREIEHDILELEKRKLTLSDQESEDYESENMKELNATR</sequence>
<keyword evidence="2" id="KW-0808">Transferase</keyword>
<dbReference type="PANTHER" id="PTHR13944:SF21">
    <property type="entry name" value="CYSTS, ISOFORM C"/>
    <property type="match status" value="1"/>
</dbReference>
<keyword evidence="2" id="KW-0418">Kinase</keyword>
<dbReference type="GO" id="GO:0016301">
    <property type="term" value="F:kinase activity"/>
    <property type="evidence" value="ECO:0007669"/>
    <property type="project" value="UniProtKB-KW"/>
</dbReference>
<feature type="non-terminal residue" evidence="2">
    <location>
        <position position="193"/>
    </location>
</feature>
<name>A0A087SWI3_STEMI</name>
<evidence type="ECO:0000313" key="2">
    <source>
        <dbReference type="EMBL" id="KFM57222.1"/>
    </source>
</evidence>
<evidence type="ECO:0000313" key="3">
    <source>
        <dbReference type="Proteomes" id="UP000054359"/>
    </source>
</evidence>
<accession>A0A087SWI3</accession>
<feature type="region of interest" description="Disordered" evidence="1">
    <location>
        <begin position="174"/>
        <end position="193"/>
    </location>
</feature>
<dbReference type="OrthoDB" id="6428274at2759"/>
<keyword evidence="3" id="KW-1185">Reference proteome</keyword>
<dbReference type="InterPro" id="IPR051632">
    <property type="entry name" value="Rho_GEF"/>
</dbReference>
<dbReference type="Proteomes" id="UP000054359">
    <property type="component" value="Unassembled WGS sequence"/>
</dbReference>
<organism evidence="2 3">
    <name type="scientific">Stegodyphus mimosarum</name>
    <name type="common">African social velvet spider</name>
    <dbReference type="NCBI Taxonomy" id="407821"/>
    <lineage>
        <taxon>Eukaryota</taxon>
        <taxon>Metazoa</taxon>
        <taxon>Ecdysozoa</taxon>
        <taxon>Arthropoda</taxon>
        <taxon>Chelicerata</taxon>
        <taxon>Arachnida</taxon>
        <taxon>Araneae</taxon>
        <taxon>Araneomorphae</taxon>
        <taxon>Entelegynae</taxon>
        <taxon>Eresoidea</taxon>
        <taxon>Eresidae</taxon>
        <taxon>Stegodyphus</taxon>
    </lineage>
</organism>
<dbReference type="PANTHER" id="PTHR13944">
    <property type="entry name" value="AGAP007712-PA"/>
    <property type="match status" value="1"/>
</dbReference>
<dbReference type="GO" id="GO:0035023">
    <property type="term" value="P:regulation of Rho protein signal transduction"/>
    <property type="evidence" value="ECO:0007669"/>
    <property type="project" value="TreeGrafter"/>
</dbReference>